<evidence type="ECO:0000313" key="3">
    <source>
        <dbReference type="Proteomes" id="UP000232323"/>
    </source>
</evidence>
<evidence type="ECO:0000259" key="1">
    <source>
        <dbReference type="PROSITE" id="PS50105"/>
    </source>
</evidence>
<keyword evidence="3" id="KW-1185">Reference proteome</keyword>
<accession>A0A250X0I0</accession>
<gene>
    <name evidence="2" type="ORF">CEUSTIGMA_g4024.t1</name>
</gene>
<evidence type="ECO:0000313" key="2">
    <source>
        <dbReference type="EMBL" id="GAX76578.1"/>
    </source>
</evidence>
<organism evidence="2 3">
    <name type="scientific">Chlamydomonas eustigma</name>
    <dbReference type="NCBI Taxonomy" id="1157962"/>
    <lineage>
        <taxon>Eukaryota</taxon>
        <taxon>Viridiplantae</taxon>
        <taxon>Chlorophyta</taxon>
        <taxon>core chlorophytes</taxon>
        <taxon>Chlorophyceae</taxon>
        <taxon>CS clade</taxon>
        <taxon>Chlamydomonadales</taxon>
        <taxon>Chlamydomonadaceae</taxon>
        <taxon>Chlamydomonas</taxon>
    </lineage>
</organism>
<feature type="domain" description="SAM" evidence="1">
    <location>
        <begin position="98"/>
        <end position="158"/>
    </location>
</feature>
<dbReference type="Gene3D" id="1.10.150.50">
    <property type="entry name" value="Transcription Factor, Ets-1"/>
    <property type="match status" value="1"/>
</dbReference>
<dbReference type="Pfam" id="PF00536">
    <property type="entry name" value="SAM_1"/>
    <property type="match status" value="1"/>
</dbReference>
<protein>
    <recommendedName>
        <fullName evidence="1">SAM domain-containing protein</fullName>
    </recommendedName>
</protein>
<name>A0A250X0I0_9CHLO</name>
<dbReference type="OrthoDB" id="445896at2759"/>
<dbReference type="SUPFAM" id="SSF47769">
    <property type="entry name" value="SAM/Pointed domain"/>
    <property type="match status" value="1"/>
</dbReference>
<dbReference type="Proteomes" id="UP000232323">
    <property type="component" value="Unassembled WGS sequence"/>
</dbReference>
<dbReference type="CDD" id="cd09487">
    <property type="entry name" value="SAM_superfamily"/>
    <property type="match status" value="1"/>
</dbReference>
<dbReference type="InterPro" id="IPR013761">
    <property type="entry name" value="SAM/pointed_sf"/>
</dbReference>
<dbReference type="EMBL" id="BEGY01000018">
    <property type="protein sequence ID" value="GAX76578.1"/>
    <property type="molecule type" value="Genomic_DNA"/>
</dbReference>
<dbReference type="PROSITE" id="PS50105">
    <property type="entry name" value="SAM_DOMAIN"/>
    <property type="match status" value="1"/>
</dbReference>
<proteinExistence type="predicted"/>
<comment type="caution">
    <text evidence="2">The sequence shown here is derived from an EMBL/GenBank/DDBJ whole genome shotgun (WGS) entry which is preliminary data.</text>
</comment>
<dbReference type="AlphaFoldDB" id="A0A250X0I0"/>
<dbReference type="InterPro" id="IPR001660">
    <property type="entry name" value="SAM"/>
</dbReference>
<reference evidence="2 3" key="1">
    <citation type="submission" date="2017-08" db="EMBL/GenBank/DDBJ databases">
        <title>Acidophilic green algal genome provides insights into adaptation to an acidic environment.</title>
        <authorList>
            <person name="Hirooka S."/>
            <person name="Hirose Y."/>
            <person name="Kanesaki Y."/>
            <person name="Higuchi S."/>
            <person name="Fujiwara T."/>
            <person name="Onuma R."/>
            <person name="Era A."/>
            <person name="Ohbayashi R."/>
            <person name="Uzuka A."/>
            <person name="Nozaki H."/>
            <person name="Yoshikawa H."/>
            <person name="Miyagishima S.Y."/>
        </authorList>
    </citation>
    <scope>NUCLEOTIDE SEQUENCE [LARGE SCALE GENOMIC DNA]</scope>
    <source>
        <strain evidence="2 3">NIES-2499</strain>
    </source>
</reference>
<sequence length="161" mass="17385">MLSQPRPAVLQASTLRKDLKPATVFENVAVDLDSNVTALVGGGLQSRKASVSRDSSRDSRVMALGIVKLASSHSTGDDDMIAAGGYRSLLDFGGKCCEDMRELLIEVGLERLERKFAAEEITPDMLPYLDDAALRDLGVSSVGSRLRLRMLAGRMRGMSGR</sequence>